<proteinExistence type="predicted"/>
<gene>
    <name evidence="1" type="ORF">TWF694_011227</name>
</gene>
<name>A0AAV9X8X0_9PEZI</name>
<dbReference type="EMBL" id="JAVHJO010000008">
    <property type="protein sequence ID" value="KAK6538348.1"/>
    <property type="molecule type" value="Genomic_DNA"/>
</dbReference>
<organism evidence="1 2">
    <name type="scientific">Orbilia ellipsospora</name>
    <dbReference type="NCBI Taxonomy" id="2528407"/>
    <lineage>
        <taxon>Eukaryota</taxon>
        <taxon>Fungi</taxon>
        <taxon>Dikarya</taxon>
        <taxon>Ascomycota</taxon>
        <taxon>Pezizomycotina</taxon>
        <taxon>Orbiliomycetes</taxon>
        <taxon>Orbiliales</taxon>
        <taxon>Orbiliaceae</taxon>
        <taxon>Orbilia</taxon>
    </lineage>
</organism>
<sequence length="419" mass="47380">MGKGTMWLDVGPWDPVEYSSPSTLLRSFAKSYAFLKRTLEANRIHEDDIDDVEDHPLSLLVTVLLYLLPRLQRLFIVSLATAPGKSSATRWLLLAMDVAPLAFRETLKWVHWECLRAASARSQLFGCRLTLGAILAFPKLKFMSLAEDAPEPFKPSEPGDMEVWSSPEHGTKNNIGDVELAPELDQVHRRFLAYDPLSMDKLHTVRSASSVLSITFSNDPGSLWPTDEIIRAARKPISIEIALLCPDENDRELMQNHVKDMRAALLEKKETIMELKIGYHSDQEIVPSPYIPFNFSSFENLESLFVSLEFLMDVEAQVEDVQIENIFPLGLETLSIGTGSHSDSVEDMWEEILTSVLKGIAVLKDSACMKLREVDVKGLFLEPYWGSEEWRQAKEMMQQRGITLTIIEKIDLAQLDSDI</sequence>
<protein>
    <recommendedName>
        <fullName evidence="3">F-box domain-containing protein</fullName>
    </recommendedName>
</protein>
<evidence type="ECO:0008006" key="3">
    <source>
        <dbReference type="Google" id="ProtNLM"/>
    </source>
</evidence>
<dbReference type="AlphaFoldDB" id="A0AAV9X8X0"/>
<evidence type="ECO:0000313" key="2">
    <source>
        <dbReference type="Proteomes" id="UP001365542"/>
    </source>
</evidence>
<accession>A0AAV9X8X0</accession>
<dbReference type="Proteomes" id="UP001365542">
    <property type="component" value="Unassembled WGS sequence"/>
</dbReference>
<keyword evidence="2" id="KW-1185">Reference proteome</keyword>
<evidence type="ECO:0000313" key="1">
    <source>
        <dbReference type="EMBL" id="KAK6538348.1"/>
    </source>
</evidence>
<comment type="caution">
    <text evidence="1">The sequence shown here is derived from an EMBL/GenBank/DDBJ whole genome shotgun (WGS) entry which is preliminary data.</text>
</comment>
<reference evidence="1 2" key="1">
    <citation type="submission" date="2019-10" db="EMBL/GenBank/DDBJ databases">
        <authorList>
            <person name="Palmer J.M."/>
        </authorList>
    </citation>
    <scope>NUCLEOTIDE SEQUENCE [LARGE SCALE GENOMIC DNA]</scope>
    <source>
        <strain evidence="1 2">TWF694</strain>
    </source>
</reference>